<sequence length="171" mass="18638">MISLLAAILLQTSPSLPPLPQGWSERELFALKGGRGGFGFADRLEARFWRRSPYPAARGAPAAYWVAHVVRRHDGLPGQTDQSFDAWLDESDCPQLRRAVERIAAFRPPPPYASDSQEQGLVIGAHGTNYTLTTWGGRDAIHQAQVTTFDPNGGLLGDLTSAIQDDLLACL</sequence>
<protein>
    <submittedName>
        <fullName evidence="1">Uncharacterized protein</fullName>
    </submittedName>
</protein>
<reference evidence="1" key="1">
    <citation type="submission" date="2022-05" db="EMBL/GenBank/DDBJ databases">
        <title>Brevundimonas albigilva TT17 genome sequence.</title>
        <authorList>
            <person name="Lee K."/>
            <person name="Son H."/>
        </authorList>
    </citation>
    <scope>NUCLEOTIDE SEQUENCE</scope>
    <source>
        <strain evidence="1">TT17</strain>
    </source>
</reference>
<dbReference type="RefSeq" id="WP_250202008.1">
    <property type="nucleotide sequence ID" value="NZ_CP097649.1"/>
</dbReference>
<proteinExistence type="predicted"/>
<accession>A0ABY4SKM0</accession>
<organism evidence="1 2">
    <name type="scientific">Brevundimonas albigilva</name>
    <dbReference type="NCBI Taxonomy" id="1312364"/>
    <lineage>
        <taxon>Bacteria</taxon>
        <taxon>Pseudomonadati</taxon>
        <taxon>Pseudomonadota</taxon>
        <taxon>Alphaproteobacteria</taxon>
        <taxon>Caulobacterales</taxon>
        <taxon>Caulobacteraceae</taxon>
        <taxon>Brevundimonas</taxon>
    </lineage>
</organism>
<keyword evidence="2" id="KW-1185">Reference proteome</keyword>
<name>A0ABY4SKM0_9CAUL</name>
<dbReference type="EMBL" id="CP097649">
    <property type="protein sequence ID" value="URI15500.1"/>
    <property type="molecule type" value="Genomic_DNA"/>
</dbReference>
<dbReference type="Proteomes" id="UP001055429">
    <property type="component" value="Chromosome"/>
</dbReference>
<evidence type="ECO:0000313" key="1">
    <source>
        <dbReference type="EMBL" id="URI15500.1"/>
    </source>
</evidence>
<gene>
    <name evidence="1" type="ORF">M8231_00450</name>
</gene>
<evidence type="ECO:0000313" key="2">
    <source>
        <dbReference type="Proteomes" id="UP001055429"/>
    </source>
</evidence>